<evidence type="ECO:0000313" key="18">
    <source>
        <dbReference type="Proteomes" id="UP000476176"/>
    </source>
</evidence>
<keyword evidence="1" id="KW-0732">Signal</keyword>
<dbReference type="EMBL" id="QXGD01001793">
    <property type="protein sequence ID" value="KAE9198989.1"/>
    <property type="molecule type" value="Genomic_DNA"/>
</dbReference>
<sequence>MSLRPLTPVWDMITSFPIVTALTVDCCRCCTLCTVPRSSSTQRTGLQVSDIPSAWNRPHYYNNGFVS</sequence>
<evidence type="ECO:0000313" key="12">
    <source>
        <dbReference type="Proteomes" id="UP000433483"/>
    </source>
</evidence>
<dbReference type="Proteomes" id="UP000488956">
    <property type="component" value="Unassembled WGS sequence"/>
</dbReference>
<dbReference type="EMBL" id="QXGC01001996">
    <property type="protein sequence ID" value="KAE9192462.1"/>
    <property type="molecule type" value="Genomic_DNA"/>
</dbReference>
<evidence type="ECO:0000313" key="11">
    <source>
        <dbReference type="Proteomes" id="UP000429523"/>
    </source>
</evidence>
<evidence type="ECO:0000256" key="1">
    <source>
        <dbReference type="SAM" id="SignalP"/>
    </source>
</evidence>
<evidence type="ECO:0000313" key="10">
    <source>
        <dbReference type="EMBL" id="KAE9285994.1"/>
    </source>
</evidence>
<evidence type="ECO:0000313" key="8">
    <source>
        <dbReference type="EMBL" id="KAE9192462.1"/>
    </source>
</evidence>
<name>A0A6A4C6D6_9STRA</name>
<dbReference type="Proteomes" id="UP000440367">
    <property type="component" value="Unassembled WGS sequence"/>
</dbReference>
<evidence type="ECO:0000313" key="9">
    <source>
        <dbReference type="EMBL" id="KAE9198989.1"/>
    </source>
</evidence>
<dbReference type="EMBL" id="QXGF01002027">
    <property type="protein sequence ID" value="KAE8926507.1"/>
    <property type="molecule type" value="Genomic_DNA"/>
</dbReference>
<dbReference type="Proteomes" id="UP000440732">
    <property type="component" value="Unassembled WGS sequence"/>
</dbReference>
<organism evidence="10 13">
    <name type="scientific">Phytophthora fragariae</name>
    <dbReference type="NCBI Taxonomy" id="53985"/>
    <lineage>
        <taxon>Eukaryota</taxon>
        <taxon>Sar</taxon>
        <taxon>Stramenopiles</taxon>
        <taxon>Oomycota</taxon>
        <taxon>Peronosporomycetes</taxon>
        <taxon>Peronosporales</taxon>
        <taxon>Peronosporaceae</taxon>
        <taxon>Phytophthora</taxon>
    </lineage>
</organism>
<evidence type="ECO:0000313" key="3">
    <source>
        <dbReference type="EMBL" id="KAE8983623.1"/>
    </source>
</evidence>
<dbReference type="Proteomes" id="UP000429523">
    <property type="component" value="Unassembled WGS sequence"/>
</dbReference>
<protein>
    <recommendedName>
        <fullName evidence="20">Secreted protein</fullName>
    </recommendedName>
</protein>
<dbReference type="EMBL" id="QXFZ01001773">
    <property type="protein sequence ID" value="KAE9085176.1"/>
    <property type="molecule type" value="Genomic_DNA"/>
</dbReference>
<evidence type="ECO:0000313" key="2">
    <source>
        <dbReference type="EMBL" id="KAE8926507.1"/>
    </source>
</evidence>
<dbReference type="EMBL" id="QXGB01002036">
    <property type="protein sequence ID" value="KAE9182345.1"/>
    <property type="molecule type" value="Genomic_DNA"/>
</dbReference>
<evidence type="ECO:0000313" key="7">
    <source>
        <dbReference type="EMBL" id="KAE9182345.1"/>
    </source>
</evidence>
<gene>
    <name evidence="10" type="ORF">PF001_g21646</name>
    <name evidence="9" type="ORF">PF002_g22275</name>
    <name evidence="8" type="ORF">PF004_g21302</name>
    <name evidence="7" type="ORF">PF005_g22530</name>
    <name evidence="6" type="ORF">PF006_g20177</name>
    <name evidence="5" type="ORF">PF007_g21240</name>
    <name evidence="2" type="ORF">PF009_g23304</name>
    <name evidence="4" type="ORF">PF010_g21885</name>
    <name evidence="3" type="ORF">PF011_g21106</name>
</gene>
<dbReference type="EMBL" id="QXGA01001740">
    <property type="protein sequence ID" value="KAE9111583.1"/>
    <property type="molecule type" value="Genomic_DNA"/>
</dbReference>
<proteinExistence type="predicted"/>
<comment type="caution">
    <text evidence="10">The sequence shown here is derived from an EMBL/GenBank/DDBJ whole genome shotgun (WGS) entry which is preliminary data.</text>
</comment>
<evidence type="ECO:0000313" key="17">
    <source>
        <dbReference type="Proteomes" id="UP000460718"/>
    </source>
</evidence>
<evidence type="ECO:0000313" key="14">
    <source>
        <dbReference type="Proteomes" id="UP000440367"/>
    </source>
</evidence>
<evidence type="ECO:0008006" key="20">
    <source>
        <dbReference type="Google" id="ProtNLM"/>
    </source>
</evidence>
<reference evidence="11 12" key="1">
    <citation type="submission" date="2018-08" db="EMBL/GenBank/DDBJ databases">
        <title>Genomic investigation of the strawberry pathogen Phytophthora fragariae indicates pathogenicity is determined by transcriptional variation in three key races.</title>
        <authorList>
            <person name="Adams T.M."/>
            <person name="Armitage A.D."/>
            <person name="Sobczyk M.K."/>
            <person name="Bates H.J."/>
            <person name="Dunwell J.M."/>
            <person name="Nellist C.F."/>
            <person name="Harrison R.J."/>
        </authorList>
    </citation>
    <scope>NUCLEOTIDE SEQUENCE [LARGE SCALE GENOMIC DNA]</scope>
    <source>
        <strain evidence="10 13">A4</strain>
        <strain evidence="9 14">BC-1</strain>
        <strain evidence="8 18">BC-23</strain>
        <strain evidence="7 12">NOV-27</strain>
        <strain evidence="6 15">NOV-5</strain>
        <strain evidence="5 16">NOV-71</strain>
        <strain evidence="2 11">NOV-9</strain>
        <strain evidence="4 19">ONT-3</strain>
        <strain evidence="3 17">SCRP245</strain>
    </source>
</reference>
<dbReference type="EMBL" id="QXFX01002024">
    <property type="protein sequence ID" value="KAE9081720.1"/>
    <property type="molecule type" value="Genomic_DNA"/>
</dbReference>
<dbReference type="EMBL" id="QXFW01001967">
    <property type="protein sequence ID" value="KAE8983623.1"/>
    <property type="molecule type" value="Genomic_DNA"/>
</dbReference>
<accession>A0A6A4C6D6</accession>
<evidence type="ECO:0000313" key="6">
    <source>
        <dbReference type="EMBL" id="KAE9111583.1"/>
    </source>
</evidence>
<dbReference type="AlphaFoldDB" id="A0A6A4C6D6"/>
<evidence type="ECO:0000313" key="19">
    <source>
        <dbReference type="Proteomes" id="UP000488956"/>
    </source>
</evidence>
<evidence type="ECO:0000313" key="4">
    <source>
        <dbReference type="EMBL" id="KAE9081720.1"/>
    </source>
</evidence>
<dbReference type="Proteomes" id="UP000437068">
    <property type="component" value="Unassembled WGS sequence"/>
</dbReference>
<feature type="chain" id="PRO_5036381157" description="Secreted protein" evidence="1">
    <location>
        <begin position="22"/>
        <end position="67"/>
    </location>
</feature>
<dbReference type="Proteomes" id="UP000441208">
    <property type="component" value="Unassembled WGS sequence"/>
</dbReference>
<evidence type="ECO:0000313" key="13">
    <source>
        <dbReference type="Proteomes" id="UP000437068"/>
    </source>
</evidence>
<feature type="signal peptide" evidence="1">
    <location>
        <begin position="1"/>
        <end position="21"/>
    </location>
</feature>
<dbReference type="Proteomes" id="UP000460718">
    <property type="component" value="Unassembled WGS sequence"/>
</dbReference>
<keyword evidence="12" id="KW-1185">Reference proteome</keyword>
<dbReference type="Proteomes" id="UP000433483">
    <property type="component" value="Unassembled WGS sequence"/>
</dbReference>
<evidence type="ECO:0000313" key="5">
    <source>
        <dbReference type="EMBL" id="KAE9085176.1"/>
    </source>
</evidence>
<evidence type="ECO:0000313" key="15">
    <source>
        <dbReference type="Proteomes" id="UP000440732"/>
    </source>
</evidence>
<dbReference type="Proteomes" id="UP000476176">
    <property type="component" value="Unassembled WGS sequence"/>
</dbReference>
<dbReference type="EMBL" id="QXGE01001996">
    <property type="protein sequence ID" value="KAE9285994.1"/>
    <property type="molecule type" value="Genomic_DNA"/>
</dbReference>
<evidence type="ECO:0000313" key="16">
    <source>
        <dbReference type="Proteomes" id="UP000441208"/>
    </source>
</evidence>